<dbReference type="Proteomes" id="UP001597338">
    <property type="component" value="Unassembled WGS sequence"/>
</dbReference>
<proteinExistence type="predicted"/>
<reference evidence="2" key="1">
    <citation type="journal article" date="2019" name="Int. J. Syst. Evol. Microbiol.">
        <title>The Global Catalogue of Microorganisms (GCM) 10K type strain sequencing project: providing services to taxonomists for standard genome sequencing and annotation.</title>
        <authorList>
            <consortium name="The Broad Institute Genomics Platform"/>
            <consortium name="The Broad Institute Genome Sequencing Center for Infectious Disease"/>
            <person name="Wu L."/>
            <person name="Ma J."/>
        </authorList>
    </citation>
    <scope>NUCLEOTIDE SEQUENCE [LARGE SCALE GENOMIC DNA]</scope>
    <source>
        <strain evidence="2">CCM 7043</strain>
    </source>
</reference>
<name>A0ABW4V5Q0_9MICO</name>
<evidence type="ECO:0000313" key="1">
    <source>
        <dbReference type="EMBL" id="MFD2023952.1"/>
    </source>
</evidence>
<keyword evidence="2" id="KW-1185">Reference proteome</keyword>
<organism evidence="1 2">
    <name type="scientific">Promicromonospora aerolata</name>
    <dbReference type="NCBI Taxonomy" id="195749"/>
    <lineage>
        <taxon>Bacteria</taxon>
        <taxon>Bacillati</taxon>
        <taxon>Actinomycetota</taxon>
        <taxon>Actinomycetes</taxon>
        <taxon>Micrococcales</taxon>
        <taxon>Promicromonosporaceae</taxon>
        <taxon>Promicromonospora</taxon>
    </lineage>
</organism>
<protein>
    <recommendedName>
        <fullName evidence="3">GMC oxidoreductase</fullName>
    </recommendedName>
</protein>
<comment type="caution">
    <text evidence="1">The sequence shown here is derived from an EMBL/GenBank/DDBJ whole genome shotgun (WGS) entry which is preliminary data.</text>
</comment>
<dbReference type="EMBL" id="JBHUHF010000001">
    <property type="protein sequence ID" value="MFD2023952.1"/>
    <property type="molecule type" value="Genomic_DNA"/>
</dbReference>
<accession>A0ABW4V5Q0</accession>
<evidence type="ECO:0000313" key="2">
    <source>
        <dbReference type="Proteomes" id="UP001597338"/>
    </source>
</evidence>
<dbReference type="RefSeq" id="WP_377195958.1">
    <property type="nucleotide sequence ID" value="NZ_JBHUHF010000001.1"/>
</dbReference>
<sequence>MSTAPVWSGGSIARGPFGPSAVTAVLVSRAMASLPAVDRAPHRATGRQP</sequence>
<gene>
    <name evidence="1" type="ORF">ACFSL2_00320</name>
</gene>
<evidence type="ECO:0008006" key="3">
    <source>
        <dbReference type="Google" id="ProtNLM"/>
    </source>
</evidence>